<organism evidence="2 3">
    <name type="scientific">Paeniglutamicibacter kerguelensis</name>
    <dbReference type="NCBI Taxonomy" id="254788"/>
    <lineage>
        <taxon>Bacteria</taxon>
        <taxon>Bacillati</taxon>
        <taxon>Actinomycetota</taxon>
        <taxon>Actinomycetes</taxon>
        <taxon>Micrococcales</taxon>
        <taxon>Micrococcaceae</taxon>
        <taxon>Paeniglutamicibacter</taxon>
    </lineage>
</organism>
<reference evidence="2 3" key="1">
    <citation type="submission" date="2021-03" db="EMBL/GenBank/DDBJ databases">
        <title>Sequencing the genomes of 1000 actinobacteria strains.</title>
        <authorList>
            <person name="Klenk H.-P."/>
        </authorList>
    </citation>
    <scope>NUCLEOTIDE SEQUENCE [LARGE SCALE GENOMIC DNA]</scope>
    <source>
        <strain evidence="2 3">DSM 15797</strain>
    </source>
</reference>
<feature type="region of interest" description="Disordered" evidence="1">
    <location>
        <begin position="1"/>
        <end position="21"/>
    </location>
</feature>
<dbReference type="EMBL" id="JAGIOF010000001">
    <property type="protein sequence ID" value="MBP2385350.1"/>
    <property type="molecule type" value="Genomic_DNA"/>
</dbReference>
<sequence length="56" mass="5888">MITRAWKSSDIGEVIGPPKTSMAKRNVTCSLEFSADLIEPMKDMRPGGGGGGAVVH</sequence>
<proteinExistence type="predicted"/>
<comment type="caution">
    <text evidence="2">The sequence shown here is derived from an EMBL/GenBank/DDBJ whole genome shotgun (WGS) entry which is preliminary data.</text>
</comment>
<gene>
    <name evidence="2" type="ORF">JOF47_000861</name>
</gene>
<evidence type="ECO:0000313" key="3">
    <source>
        <dbReference type="Proteomes" id="UP001296993"/>
    </source>
</evidence>
<protein>
    <submittedName>
        <fullName evidence="2">Uncharacterized protein</fullName>
    </submittedName>
</protein>
<name>A0ABS4XA58_9MICC</name>
<evidence type="ECO:0000256" key="1">
    <source>
        <dbReference type="SAM" id="MobiDB-lite"/>
    </source>
</evidence>
<accession>A0ABS4XA58</accession>
<evidence type="ECO:0000313" key="2">
    <source>
        <dbReference type="EMBL" id="MBP2385350.1"/>
    </source>
</evidence>
<keyword evidence="3" id="KW-1185">Reference proteome</keyword>
<dbReference type="Proteomes" id="UP001296993">
    <property type="component" value="Unassembled WGS sequence"/>
</dbReference>